<dbReference type="RefSeq" id="XP_068069583.1">
    <property type="nucleotide sequence ID" value="XM_068213482.1"/>
</dbReference>
<evidence type="ECO:0000313" key="15">
    <source>
        <dbReference type="ZFIN" id="ZDB-GENE-030131-3481"/>
    </source>
</evidence>
<dbReference type="AGR" id="ZFIN:ZDB-GENE-040426-762"/>
<evidence type="ECO:0000256" key="5">
    <source>
        <dbReference type="ARBA" id="ARBA00023180"/>
    </source>
</evidence>
<dbReference type="Ensembl" id="ENSDART00000156515.2">
    <property type="protein sequence ID" value="ENSDARP00000129193.1"/>
    <property type="gene ID" value="ENSDARG00000010782.12"/>
</dbReference>
<feature type="chain" id="PRO_5035035885" description="palmitoyl-CoA hydrolase" evidence="10 13">
    <location>
        <begin position="25"/>
        <end position="291"/>
    </location>
</feature>
<dbReference type="GO" id="GO:0005764">
    <property type="term" value="C:lysosome"/>
    <property type="evidence" value="ECO:0007669"/>
    <property type="project" value="UniProtKB-SubCell"/>
</dbReference>
<dbReference type="ExpressionAtlas" id="X1WG38">
    <property type="expression patterns" value="baseline"/>
</dbReference>
<dbReference type="Ensembl" id="ENSDART00000192661.1">
    <property type="protein sequence ID" value="ENSDARP00000146085.1"/>
    <property type="gene ID" value="ENSDARG00000087596.4"/>
</dbReference>
<dbReference type="GeneID" id="393135"/>
<keyword evidence="6" id="KW-0458">Lysosome</keyword>
<evidence type="ECO:0000256" key="1">
    <source>
        <dbReference type="ARBA" id="ARBA00004371"/>
    </source>
</evidence>
<dbReference type="AGR" id="ZFIN:ZDB-GENE-030131-3481"/>
<comment type="similarity">
    <text evidence="2">Belongs to the palmitoyl-protein thioesterase family.</text>
</comment>
<dbReference type="CTD" id="393135"/>
<accession>X1WG38</accession>
<evidence type="ECO:0000256" key="10">
    <source>
        <dbReference type="SAM" id="SignalP"/>
    </source>
</evidence>
<dbReference type="ZFIN" id="ZDB-GENE-030131-3481">
    <property type="gene designation" value="si:ch73-95l15.5"/>
</dbReference>
<evidence type="ECO:0000256" key="4">
    <source>
        <dbReference type="ARBA" id="ARBA00022801"/>
    </source>
</evidence>
<dbReference type="RefSeq" id="NP_956460.2">
    <property type="nucleotide sequence ID" value="NM_200166.2"/>
</dbReference>
<gene>
    <name evidence="13 14 16" type="primary">ppt2a.2</name>
    <name evidence="13 14" type="synonym">si:ch73-95l15.4</name>
    <name evidence="15" type="synonym">si:ch73-95l15.5</name>
    <name evidence="13 14" type="synonym">zgc:55621</name>
</gene>
<organism evidence="11">
    <name type="scientific">Danio rerio</name>
    <name type="common">Zebrafish</name>
    <name type="synonym">Brachydanio rerio</name>
    <dbReference type="NCBI Taxonomy" id="7955"/>
    <lineage>
        <taxon>Eukaryota</taxon>
        <taxon>Metazoa</taxon>
        <taxon>Chordata</taxon>
        <taxon>Craniata</taxon>
        <taxon>Vertebrata</taxon>
        <taxon>Euteleostomi</taxon>
        <taxon>Actinopterygii</taxon>
        <taxon>Neopterygii</taxon>
        <taxon>Teleostei</taxon>
        <taxon>Ostariophysi</taxon>
        <taxon>Cypriniformes</taxon>
        <taxon>Danionidae</taxon>
        <taxon>Danioninae</taxon>
        <taxon>Danio</taxon>
    </lineage>
</organism>
<dbReference type="GeneTree" id="ENSGT00950000183190"/>
<evidence type="ECO:0000256" key="3">
    <source>
        <dbReference type="ARBA" id="ARBA00022729"/>
    </source>
</evidence>
<evidence type="ECO:0000256" key="7">
    <source>
        <dbReference type="ARBA" id="ARBA00038848"/>
    </source>
</evidence>
<dbReference type="EMBL" id="CT573389">
    <property type="status" value="NOT_ANNOTATED_CDS"/>
    <property type="molecule type" value="Genomic_DNA"/>
</dbReference>
<dbReference type="GO" id="GO:0098599">
    <property type="term" value="F:palmitoyl hydrolase activity"/>
    <property type="evidence" value="ECO:0007669"/>
    <property type="project" value="UniProtKB-ARBA"/>
</dbReference>
<evidence type="ECO:0000313" key="16">
    <source>
        <dbReference type="ZFIN" id="ZDB-GENE-040426-762"/>
    </source>
</evidence>
<dbReference type="KEGG" id="dre:393135"/>
<keyword evidence="3 10" id="KW-0732">Signal</keyword>
<comment type="function">
    <text evidence="9">Catalyzes the cleavage of thioester bonds from S-palmitoyl-CoA or S-palmitoyl-N-acetylcysteamine (unbranched structures) but does not have activity against palmitoylcysteine or palmitoylated proteins, branched structures or bulky head groups. Conversely, hydrolyzes both long and short chain fatty acyl-CoA substrate.</text>
</comment>
<evidence type="ECO:0000313" key="13">
    <source>
        <dbReference type="RefSeq" id="NP_956460.2"/>
    </source>
</evidence>
<accession>A0A8M1PE53</accession>
<comment type="subcellular location">
    <subcellularLocation>
        <location evidence="1">Lysosome</location>
    </subcellularLocation>
</comment>
<evidence type="ECO:0000256" key="2">
    <source>
        <dbReference type="ARBA" id="ARBA00010758"/>
    </source>
</evidence>
<dbReference type="OrthoDB" id="155976at2759"/>
<dbReference type="eggNOG" id="KOG2541">
    <property type="taxonomic scope" value="Eukaryota"/>
</dbReference>
<dbReference type="GeneTree" id="ENSGT00940000155779"/>
<reference evidence="13" key="3">
    <citation type="journal article" date="2016" name="BMC Genomics">
        <title>Gene evolution and gene expression after whole genome duplication in fish: the PhyloFish database.</title>
        <authorList>
            <person name="Pasquier J."/>
            <person name="Cabau C."/>
            <person name="Nguyen T."/>
            <person name="Jouanno E."/>
            <person name="Severac D."/>
            <person name="Braasch I."/>
            <person name="Journot L."/>
            <person name="Pontarotti P."/>
            <person name="Klopp C."/>
            <person name="Postlethwait J.H."/>
            <person name="Guiguen Y."/>
            <person name="Bobe J."/>
        </authorList>
    </citation>
    <scope>NUCLEOTIDE SEQUENCE</scope>
    <source>
        <strain evidence="13">Tuebingen</strain>
    </source>
</reference>
<dbReference type="Ensembl" id="ENSDART00000188800.1">
    <property type="protein sequence ID" value="ENSDARP00000146225.1"/>
    <property type="gene ID" value="ENSDARG00000087596.4"/>
</dbReference>
<dbReference type="EC" id="3.1.2.2" evidence="7"/>
<dbReference type="FunFam" id="3.40.50.1820:FF:000037">
    <property type="entry name" value="Lysosomal thioesterase PPT2 homolog"/>
    <property type="match status" value="1"/>
</dbReference>
<comment type="catalytic activity">
    <reaction evidence="8">
        <text>S-hexadecanoyl-N-acetylcysteamine + H2O = N-acetylcysteamine + hexadecanoate + H(+)</text>
        <dbReference type="Rhea" id="RHEA:84099"/>
        <dbReference type="ChEBI" id="CHEBI:7896"/>
        <dbReference type="ChEBI" id="CHEBI:15377"/>
        <dbReference type="ChEBI" id="CHEBI:15378"/>
        <dbReference type="ChEBI" id="CHEBI:74410"/>
        <dbReference type="ChEBI" id="CHEBI:233601"/>
    </reaction>
</comment>
<keyword evidence="5" id="KW-0325">Glycoprotein</keyword>
<evidence type="ECO:0000313" key="12">
    <source>
        <dbReference type="Proteomes" id="UP000000437"/>
    </source>
</evidence>
<dbReference type="Bgee" id="ENSDARG00000010782">
    <property type="expression patterns" value="Expressed in ovary and 17 other cell types or tissues"/>
</dbReference>
<dbReference type="PANTHER" id="PTHR11247">
    <property type="entry name" value="PALMITOYL-PROTEIN THIOESTERASE/DOLICHYLDIPHOSPHATASE 1"/>
    <property type="match status" value="1"/>
</dbReference>
<keyword evidence="12" id="KW-1185">Reference proteome</keyword>
<feature type="signal peptide" evidence="10">
    <location>
        <begin position="1"/>
        <end position="24"/>
    </location>
</feature>
<reference evidence="11" key="2">
    <citation type="submission" date="2014-03" db="UniProtKB">
        <authorList>
            <consortium name="Ensembl"/>
        </authorList>
    </citation>
    <scope>IDENTIFICATION</scope>
    <source>
        <strain evidence="11">Tuebingen</strain>
    </source>
</reference>
<reference evidence="13" key="4">
    <citation type="journal article" date="2021" name="Mol. Genet. Metab.">
        <title>Zebrafish model of human Zellweger syndrome reveals organ-specific accumulation of distinct fatty acid species and widespread gene expression changes.</title>
        <authorList>
            <person name="Takashima S."/>
            <person name="Takemoto S."/>
            <person name="Toyoshi K."/>
            <person name="Ohba A."/>
            <person name="Shimozawa N."/>
        </authorList>
    </citation>
    <scope>NUCLEOTIDE SEQUENCE</scope>
    <source>
        <strain evidence="13">Tuebingen</strain>
    </source>
</reference>
<proteinExistence type="inferred from homology"/>
<reference evidence="13 14" key="5">
    <citation type="submission" date="2025-04" db="UniProtKB">
        <authorList>
            <consortium name="RefSeq"/>
        </authorList>
    </citation>
    <scope>IDENTIFICATION</scope>
    <source>
        <strain evidence="13 14">Tuebingen</strain>
    </source>
</reference>
<dbReference type="ZFIN" id="ZDB-GENE-040426-762">
    <property type="gene designation" value="ppt2a.2"/>
</dbReference>
<evidence type="ECO:0000256" key="8">
    <source>
        <dbReference type="ARBA" id="ARBA00093223"/>
    </source>
</evidence>
<dbReference type="Proteomes" id="UP000000437">
    <property type="component" value="Chromosome 15"/>
</dbReference>
<dbReference type="SUPFAM" id="SSF53474">
    <property type="entry name" value="alpha/beta-Hydrolases"/>
    <property type="match status" value="1"/>
</dbReference>
<dbReference type="Pfam" id="PF02089">
    <property type="entry name" value="Palm_thioest"/>
    <property type="match status" value="1"/>
</dbReference>
<evidence type="ECO:0000313" key="11">
    <source>
        <dbReference type="Ensembl" id="ENSDARP00000129193"/>
    </source>
</evidence>
<reference evidence="11 12" key="1">
    <citation type="journal article" date="2013" name="Nature">
        <title>The zebrafish reference genome sequence and its relationship to the human genome.</title>
        <authorList>
            <consortium name="Genome Reference Consortium Zebrafish"/>
            <person name="Howe K."/>
            <person name="Clark M.D."/>
            <person name="Torroja C.F."/>
            <person name="Torrance J."/>
            <person name="Berthelot C."/>
            <person name="Muffato M."/>
            <person name="Collins J.E."/>
            <person name="Humphray S."/>
            <person name="McLaren K."/>
            <person name="Matthews L."/>
            <person name="McLaren S."/>
            <person name="Sealy I."/>
            <person name="Caccamo M."/>
            <person name="Churcher C."/>
            <person name="Scott C."/>
            <person name="Barrett J.C."/>
            <person name="Koch R."/>
            <person name="Rauch G.J."/>
            <person name="White S."/>
            <person name="Chow W."/>
            <person name="Kilian B."/>
            <person name="Quintais L.T."/>
            <person name="Guerra-Assuncao J.A."/>
            <person name="Zhou Y."/>
            <person name="Gu Y."/>
            <person name="Yen J."/>
            <person name="Vogel J.H."/>
            <person name="Eyre T."/>
            <person name="Redmond S."/>
            <person name="Banerjee R."/>
            <person name="Chi J."/>
            <person name="Fu B."/>
            <person name="Langley E."/>
            <person name="Maguire S.F."/>
            <person name="Laird G.K."/>
            <person name="Lloyd D."/>
            <person name="Kenyon E."/>
            <person name="Donaldson S."/>
            <person name="Sehra H."/>
            <person name="Almeida-King J."/>
            <person name="Loveland J."/>
            <person name="Trevanion S."/>
            <person name="Jones M."/>
            <person name="Quail M."/>
            <person name="Willey D."/>
            <person name="Hunt A."/>
            <person name="Burton J."/>
            <person name="Sims S."/>
            <person name="McLay K."/>
            <person name="Plumb B."/>
            <person name="Davis J."/>
            <person name="Clee C."/>
            <person name="Oliver K."/>
            <person name="Clark R."/>
            <person name="Riddle C."/>
            <person name="Elliot D."/>
            <person name="Eliott D."/>
            <person name="Threadgold G."/>
            <person name="Harden G."/>
            <person name="Ware D."/>
            <person name="Begum S."/>
            <person name="Mortimore B."/>
            <person name="Mortimer B."/>
            <person name="Kerry G."/>
            <person name="Heath P."/>
            <person name="Phillimore B."/>
            <person name="Tracey A."/>
            <person name="Corby N."/>
            <person name="Dunn M."/>
            <person name="Johnson C."/>
            <person name="Wood J."/>
            <person name="Clark S."/>
            <person name="Pelan S."/>
            <person name="Griffiths G."/>
            <person name="Smith M."/>
            <person name="Glithero R."/>
            <person name="Howden P."/>
            <person name="Barker N."/>
            <person name="Lloyd C."/>
            <person name="Stevens C."/>
            <person name="Harley J."/>
            <person name="Holt K."/>
            <person name="Panagiotidis G."/>
            <person name="Lovell J."/>
            <person name="Beasley H."/>
            <person name="Henderson C."/>
            <person name="Gordon D."/>
            <person name="Auger K."/>
            <person name="Wright D."/>
            <person name="Collins J."/>
            <person name="Raisen C."/>
            <person name="Dyer L."/>
            <person name="Leung K."/>
            <person name="Robertson L."/>
            <person name="Ambridge K."/>
            <person name="Leongamornlert D."/>
            <person name="McGuire S."/>
            <person name="Gilderthorp R."/>
            <person name="Griffiths C."/>
            <person name="Manthravadi D."/>
            <person name="Nichol S."/>
            <person name="Barker G."/>
            <person name="Whitehead S."/>
            <person name="Kay M."/>
            <person name="Brown J."/>
            <person name="Murnane C."/>
            <person name="Gray E."/>
            <person name="Humphries M."/>
            <person name="Sycamore N."/>
            <person name="Barker D."/>
            <person name="Saunders D."/>
            <person name="Wallis J."/>
            <person name="Babbage A."/>
            <person name="Hammond S."/>
            <person name="Mashreghi-Mohammadi M."/>
            <person name="Barr L."/>
            <person name="Martin S."/>
            <person name="Wray P."/>
            <person name="Ellington A."/>
            <person name="Matthews N."/>
            <person name="Ellwood M."/>
            <person name="Woodmansey R."/>
            <person name="Clark G."/>
            <person name="Cooper J."/>
            <person name="Cooper J."/>
            <person name="Tromans A."/>
            <person name="Grafham D."/>
            <person name="Skuce C."/>
            <person name="Pandian R."/>
            <person name="Andrews R."/>
            <person name="Harrison E."/>
            <person name="Kimberley A."/>
            <person name="Garnett J."/>
            <person name="Fosker N."/>
            <person name="Hall R."/>
            <person name="Garner P."/>
            <person name="Kelly D."/>
            <person name="Bird C."/>
            <person name="Palmer S."/>
            <person name="Gehring I."/>
            <person name="Berger A."/>
            <person name="Dooley C.M."/>
            <person name="Ersan-Urun Z."/>
            <person name="Eser C."/>
            <person name="Geiger H."/>
            <person name="Geisler M."/>
            <person name="Karotki L."/>
            <person name="Kirn A."/>
            <person name="Konantz J."/>
            <person name="Konantz M."/>
            <person name="Oberlander M."/>
            <person name="Rudolph-Geiger S."/>
            <person name="Teucke M."/>
            <person name="Lanz C."/>
            <person name="Raddatz G."/>
            <person name="Osoegawa K."/>
            <person name="Zhu B."/>
            <person name="Rapp A."/>
            <person name="Widaa S."/>
            <person name="Langford C."/>
            <person name="Yang F."/>
            <person name="Schuster S.C."/>
            <person name="Carter N.P."/>
            <person name="Harrow J."/>
            <person name="Ning Z."/>
            <person name="Herrero J."/>
            <person name="Searle S.M."/>
            <person name="Enright A."/>
            <person name="Geisler R."/>
            <person name="Plasterk R.H."/>
            <person name="Lee C."/>
            <person name="Westerfield M."/>
            <person name="de Jong P.J."/>
            <person name="Zon L.I."/>
            <person name="Postlethwait J.H."/>
            <person name="Nusslein-Volhard C."/>
            <person name="Hubbard T.J."/>
            <person name="Roest Crollius H."/>
            <person name="Rogers J."/>
            <person name="Stemple D.L."/>
        </authorList>
    </citation>
    <scope>NUCLEOTIDE SEQUENCE [LARGE SCALE GENOMIC DNA]</scope>
    <source>
        <strain evidence="11 12">Tuebingen</strain>
    </source>
</reference>
<dbReference type="STRING" id="7955.ENSDARP00000129193"/>
<evidence type="ECO:0000256" key="9">
    <source>
        <dbReference type="ARBA" id="ARBA00093353"/>
    </source>
</evidence>
<evidence type="ECO:0000313" key="14">
    <source>
        <dbReference type="RefSeq" id="XP_068069583.1"/>
    </source>
</evidence>
<dbReference type="Gene3D" id="3.40.50.1820">
    <property type="entry name" value="alpha/beta hydrolase"/>
    <property type="match status" value="1"/>
</dbReference>
<dbReference type="InterPro" id="IPR029058">
    <property type="entry name" value="AB_hydrolase_fold"/>
</dbReference>
<name>X1WG38_DANRE</name>
<protein>
    <recommendedName>
        <fullName evidence="7">palmitoyl-CoA hydrolase</fullName>
        <ecNumber evidence="7">3.1.2.2</ecNumber>
    </recommendedName>
</protein>
<dbReference type="PaxDb" id="7955-ENSDARP00000129193"/>
<sequence>MTDGCRPCVFIWAVLLLLPSVIMAYRPVIIVHGLLDGPAQFKVLTNFINESHPGTSVTTIALYDYTASVKPMWQQVEGFKEAISPIMESAVDGVHLICFSQGGLICRGVLATVPHHNVRSLIFLSSPLAGQYGDSSYFKHFFPIFIKSRLYHFCYTSFGQKISICNYWNDPHQRERYLKNSVFLAPLNGEVNHDNSTEWRNHFMHIEKLVLIGGPDDGVITPWQSSMFGFYDDDETVIDMEYQDYYASDAFGLKTLNSEGAVEKCVVSGVQHTHWHSDYSVYQKCIEKWLT</sequence>
<dbReference type="GO" id="GO:0016790">
    <property type="term" value="F:thiolester hydrolase activity"/>
    <property type="evidence" value="ECO:0007669"/>
    <property type="project" value="UniProtKB-ARBA"/>
</dbReference>
<dbReference type="OMA" id="SMKPLWI"/>
<dbReference type="AlphaFoldDB" id="X1WG38"/>
<evidence type="ECO:0000256" key="6">
    <source>
        <dbReference type="ARBA" id="ARBA00023228"/>
    </source>
</evidence>
<keyword evidence="4" id="KW-0378">Hydrolase</keyword>
<dbReference type="PANTHER" id="PTHR11247:SF71">
    <property type="entry name" value="ZGC:66024"/>
    <property type="match status" value="1"/>
</dbReference>